<feature type="domain" description="Toprim" evidence="9">
    <location>
        <begin position="14"/>
        <end position="158"/>
    </location>
</feature>
<evidence type="ECO:0000256" key="8">
    <source>
        <dbReference type="SAM" id="MobiDB-lite"/>
    </source>
</evidence>
<dbReference type="Pfam" id="PF01751">
    <property type="entry name" value="Toprim"/>
    <property type="match status" value="1"/>
</dbReference>
<evidence type="ECO:0000256" key="7">
    <source>
        <dbReference type="RuleBase" id="RU362092"/>
    </source>
</evidence>
<evidence type="ECO:0000259" key="10">
    <source>
        <dbReference type="PROSITE" id="PS52039"/>
    </source>
</evidence>
<dbReference type="GO" id="GO:0003917">
    <property type="term" value="F:DNA topoisomerase type I (single strand cut, ATP-independent) activity"/>
    <property type="evidence" value="ECO:0007669"/>
    <property type="project" value="UniProtKB-EC"/>
</dbReference>
<evidence type="ECO:0000256" key="1">
    <source>
        <dbReference type="ARBA" id="ARBA00000213"/>
    </source>
</evidence>
<evidence type="ECO:0000259" key="9">
    <source>
        <dbReference type="PROSITE" id="PS50880"/>
    </source>
</evidence>
<dbReference type="GO" id="GO:0006310">
    <property type="term" value="P:DNA recombination"/>
    <property type="evidence" value="ECO:0007669"/>
    <property type="project" value="TreeGrafter"/>
</dbReference>
<dbReference type="CDD" id="cd00186">
    <property type="entry name" value="TOP1Ac"/>
    <property type="match status" value="1"/>
</dbReference>
<comment type="caution">
    <text evidence="11">The sequence shown here is derived from an EMBL/GenBank/DDBJ whole genome shotgun (WGS) entry which is preliminary data.</text>
</comment>
<evidence type="ECO:0000256" key="3">
    <source>
        <dbReference type="ARBA" id="ARBA00012891"/>
    </source>
</evidence>
<reference evidence="11" key="1">
    <citation type="submission" date="2021-01" db="EMBL/GenBank/DDBJ databases">
        <authorList>
            <consortium name="Genoscope - CEA"/>
            <person name="William W."/>
        </authorList>
    </citation>
    <scope>NUCLEOTIDE SEQUENCE</scope>
</reference>
<dbReference type="PROSITE" id="PS52039">
    <property type="entry name" value="TOPO_IA_2"/>
    <property type="match status" value="1"/>
</dbReference>
<dbReference type="EC" id="5.6.2.1" evidence="3 7"/>
<evidence type="ECO:0000313" key="11">
    <source>
        <dbReference type="EMBL" id="CAD8181042.1"/>
    </source>
</evidence>
<accession>A0A8S1VYT5</accession>
<evidence type="ECO:0000256" key="4">
    <source>
        <dbReference type="ARBA" id="ARBA00023029"/>
    </source>
</evidence>
<dbReference type="EMBL" id="CAJJDP010000075">
    <property type="protein sequence ID" value="CAD8181042.1"/>
    <property type="molecule type" value="Genomic_DNA"/>
</dbReference>
<dbReference type="SMART" id="SM00436">
    <property type="entry name" value="TOP1Bc"/>
    <property type="match status" value="1"/>
</dbReference>
<dbReference type="AlphaFoldDB" id="A0A8S1VYT5"/>
<feature type="region of interest" description="Disordered" evidence="8">
    <location>
        <begin position="615"/>
        <end position="654"/>
    </location>
</feature>
<protein>
    <recommendedName>
        <fullName evidence="3 7">DNA topoisomerase</fullName>
        <ecNumber evidence="3 7">5.6.2.1</ecNumber>
    </recommendedName>
</protein>
<proteinExistence type="inferred from homology"/>
<keyword evidence="12" id="KW-1185">Reference proteome</keyword>
<dbReference type="PANTHER" id="PTHR11390">
    <property type="entry name" value="PROKARYOTIC DNA TOPOISOMERASE"/>
    <property type="match status" value="1"/>
</dbReference>
<keyword evidence="5 7" id="KW-0238">DNA-binding</keyword>
<feature type="compositionally biased region" description="Low complexity" evidence="8">
    <location>
        <begin position="625"/>
        <end position="642"/>
    </location>
</feature>
<keyword evidence="4 7" id="KW-0799">Topoisomerase</keyword>
<evidence type="ECO:0000256" key="6">
    <source>
        <dbReference type="ARBA" id="ARBA00023235"/>
    </source>
</evidence>
<dbReference type="GO" id="GO:0003677">
    <property type="term" value="F:DNA binding"/>
    <property type="evidence" value="ECO:0007669"/>
    <property type="project" value="UniProtKB-KW"/>
</dbReference>
<dbReference type="GO" id="GO:0006281">
    <property type="term" value="P:DNA repair"/>
    <property type="evidence" value="ECO:0007669"/>
    <property type="project" value="TreeGrafter"/>
</dbReference>
<dbReference type="FunFam" id="3.40.50.140:FF:000005">
    <property type="entry name" value="DNA topoisomerase"/>
    <property type="match status" value="1"/>
</dbReference>
<dbReference type="SMART" id="SM00493">
    <property type="entry name" value="TOPRIM"/>
    <property type="match status" value="1"/>
</dbReference>
<dbReference type="GO" id="GO:0005634">
    <property type="term" value="C:nucleus"/>
    <property type="evidence" value="ECO:0007669"/>
    <property type="project" value="TreeGrafter"/>
</dbReference>
<sequence length="900" mass="104398">MNKFKTAIKFGKIRVLNVAEKPSVARSIATVLARDHTIEETKSPYNKLFKFNFKLGEQDAEMWMTSVSGHLKNLKYPKQYQKWDKWDPLIILKDAEIENVISYEKRFLEENLQRFAKQCSQLILWLDCDREGENIAFEVLEVCKATNPQIKVHRAHFSAVTYIDIKKALENLKQPDENLSNSVLARQEIDLRIGASFTRFQTLLLQQQFNLSSIVSYGPCQIPTLGFVVQRQKEIDSFVKEKFWFILCEDQTGCAYNWSRGNIFDEMVVLLLFERCFTEQAQVTEVQQREVQKWKPFPLSTIEFEKLASRKLKISAHKAMDLAEKLYNRGYISYPRTETNKFPPTINLQNIIRDQTNHPVWGQYAQNLINFNYDQPRAGNKDDKAHPPIHPVKMMSESDAQTPQEWDIYQLITRHFLACCSKNAKGSETTINLQVKEESFYKQGLIITEKNFLEIYPYDEWSQSQVPKYTKGDLIQINLKVQNGKTSPPKPLTEAELIGMMDKNGIGTDATIHEHINTIQERDYAIKRGQIIKPTKLGLALVESYELLGFTLHKPHLRALMEQRMNEVAQGVKQKNEIVEATIDEMSGILQELQQKKNLILSTFGQYLEALKDYDENNDDENPQNREPNQQNQQLQQQQQRNKPSKKEQQQQQQQQQQQFNFEQQCNTCGTQLVEIKQTNGSILEVCLQCRQAQEKSQPTNSSNFQSKTFKTQTNNNIEETFKCNQCHKQMKIRQSKIKNSYFFGCLGYPQCNQAIFLPDSIKSIQRTEKKCKKCNSILFQTEYSENSTLQQKSQLLCLFPGCSEGLKTEWRNQSKESQSTNLNYSQLKKGYIKQQVQCKKCNSFGHLEDMCNNNAKTMVSLIETNQEDKKDKLCPQCGVTGRHPKGSTCPMKRVKKKNQ</sequence>
<dbReference type="OMA" id="MELAMGD"/>
<dbReference type="InterPro" id="IPR006171">
    <property type="entry name" value="TOPRIM_dom"/>
</dbReference>
<dbReference type="Pfam" id="PF01131">
    <property type="entry name" value="Topoisom_bac"/>
    <property type="match status" value="1"/>
</dbReference>
<dbReference type="Proteomes" id="UP000683925">
    <property type="component" value="Unassembled WGS sequence"/>
</dbReference>
<dbReference type="FunFam" id="1.10.290.10:FF:000001">
    <property type="entry name" value="DNA topoisomerase"/>
    <property type="match status" value="1"/>
</dbReference>
<evidence type="ECO:0000256" key="5">
    <source>
        <dbReference type="ARBA" id="ARBA00023125"/>
    </source>
</evidence>
<dbReference type="GO" id="GO:0006265">
    <property type="term" value="P:DNA topological change"/>
    <property type="evidence" value="ECO:0007669"/>
    <property type="project" value="InterPro"/>
</dbReference>
<dbReference type="InterPro" id="IPR003602">
    <property type="entry name" value="Topo_IA_DNA-bd_dom"/>
</dbReference>
<comment type="function">
    <text evidence="7">Introduces a single-strand break via transesterification at a target site in duplex DNA. Releases the supercoiling and torsional tension of DNA introduced during the DNA replication and transcription by transiently cleaving and rejoining one strand of the DNA duplex. The scissile phosphodiester is attacked by the catalytic tyrosine of the enzyme, resulting in the formation of a DNA-(5'-phosphotyrosyl)-enzyme intermediate and the expulsion of a 3'-OH DNA strand.</text>
</comment>
<evidence type="ECO:0000313" key="12">
    <source>
        <dbReference type="Proteomes" id="UP000683925"/>
    </source>
</evidence>
<dbReference type="InterPro" id="IPR000380">
    <property type="entry name" value="Topo_IA"/>
</dbReference>
<dbReference type="GO" id="GO:0031422">
    <property type="term" value="C:RecQ family helicase-topoisomerase III complex"/>
    <property type="evidence" value="ECO:0007669"/>
    <property type="project" value="TreeGrafter"/>
</dbReference>
<dbReference type="CDD" id="cd03362">
    <property type="entry name" value="TOPRIM_TopoIA_TopoIII"/>
    <property type="match status" value="1"/>
</dbReference>
<feature type="domain" description="Topo IA-type catalytic" evidence="10">
    <location>
        <begin position="176"/>
        <end position="590"/>
    </location>
</feature>
<organism evidence="11 12">
    <name type="scientific">Paramecium octaurelia</name>
    <dbReference type="NCBI Taxonomy" id="43137"/>
    <lineage>
        <taxon>Eukaryota</taxon>
        <taxon>Sar</taxon>
        <taxon>Alveolata</taxon>
        <taxon>Ciliophora</taxon>
        <taxon>Intramacronucleata</taxon>
        <taxon>Oligohymenophorea</taxon>
        <taxon>Peniculida</taxon>
        <taxon>Parameciidae</taxon>
        <taxon>Paramecium</taxon>
    </lineage>
</organism>
<dbReference type="PROSITE" id="PS50880">
    <property type="entry name" value="TOPRIM"/>
    <property type="match status" value="1"/>
</dbReference>
<dbReference type="PANTHER" id="PTHR11390:SF21">
    <property type="entry name" value="DNA TOPOISOMERASE 3-ALPHA"/>
    <property type="match status" value="1"/>
</dbReference>
<dbReference type="InterPro" id="IPR003601">
    <property type="entry name" value="Topo_IA_2"/>
</dbReference>
<dbReference type="SMART" id="SM00437">
    <property type="entry name" value="TOP1Ac"/>
    <property type="match status" value="1"/>
</dbReference>
<dbReference type="InterPro" id="IPR034144">
    <property type="entry name" value="TOPRIM_TopoIII"/>
</dbReference>
<comment type="catalytic activity">
    <reaction evidence="1 7">
        <text>ATP-independent breakage of single-stranded DNA, followed by passage and rejoining.</text>
        <dbReference type="EC" id="5.6.2.1"/>
    </reaction>
</comment>
<name>A0A8S1VYT5_PAROT</name>
<keyword evidence="6 7" id="KW-0413">Isomerase</keyword>
<evidence type="ECO:0000256" key="2">
    <source>
        <dbReference type="ARBA" id="ARBA00009446"/>
    </source>
</evidence>
<gene>
    <name evidence="11" type="ORF">POCTA_138.1.T0760105</name>
</gene>
<dbReference type="OrthoDB" id="430051at2759"/>
<dbReference type="InterPro" id="IPR013497">
    <property type="entry name" value="Topo_IA_cen"/>
</dbReference>
<comment type="similarity">
    <text evidence="2 7">Belongs to the type IA topoisomerase family.</text>
</comment>